<dbReference type="GO" id="GO:0015562">
    <property type="term" value="F:efflux transmembrane transporter activity"/>
    <property type="evidence" value="ECO:0007669"/>
    <property type="project" value="InterPro"/>
</dbReference>
<dbReference type="RefSeq" id="WP_119432067.1">
    <property type="nucleotide sequence ID" value="NZ_QWGE01000003.1"/>
</dbReference>
<evidence type="ECO:0000256" key="2">
    <source>
        <dbReference type="ARBA" id="ARBA00007613"/>
    </source>
</evidence>
<evidence type="ECO:0000256" key="4">
    <source>
        <dbReference type="ARBA" id="ARBA00022452"/>
    </source>
</evidence>
<reference evidence="11" key="1">
    <citation type="submission" date="2018-08" db="EMBL/GenBank/DDBJ databases">
        <title>Mucilaginibacter sp. MYSH2.</title>
        <authorList>
            <person name="Seo T."/>
        </authorList>
    </citation>
    <scope>NUCLEOTIDE SEQUENCE [LARGE SCALE GENOMIC DNA]</scope>
    <source>
        <strain evidence="11">KIRAN</strain>
    </source>
</reference>
<dbReference type="Pfam" id="PF02321">
    <property type="entry name" value="OEP"/>
    <property type="match status" value="2"/>
</dbReference>
<feature type="coiled-coil region" evidence="8">
    <location>
        <begin position="408"/>
        <end position="442"/>
    </location>
</feature>
<evidence type="ECO:0000256" key="7">
    <source>
        <dbReference type="ARBA" id="ARBA00023237"/>
    </source>
</evidence>
<dbReference type="EMBL" id="QWGE01000003">
    <property type="protein sequence ID" value="RIJ37411.1"/>
    <property type="molecule type" value="Genomic_DNA"/>
</dbReference>
<comment type="similarity">
    <text evidence="2">Belongs to the outer membrane factor (OMF) (TC 1.B.17) family.</text>
</comment>
<keyword evidence="4" id="KW-1134">Transmembrane beta strand</keyword>
<evidence type="ECO:0000256" key="1">
    <source>
        <dbReference type="ARBA" id="ARBA00004442"/>
    </source>
</evidence>
<sequence length="491" mass="54796">MKKQISLIVAILALLGTSYAQGQQEPMRLSLQESIKYALQNRASLQATRNEEKIAKAKVGEIRATGLPQVNAAVEVGNNFIQQKTLFDPSSFGAAQELDDFVITPEQIDSGEPIVLKPSYSEPQPTNEERQLQAISFVQPYTGNATVSASQLLFDGSYLIGLKAAKTYTELSRKNTIQSEIEVAEQVSKAYYGVLVNGARMELLTQNLVRLDTLLNQTKVMFDNGVAEKLDVDRLRVQLNNLKVERQKAERLMLLSESLLKFQMGLSQSQPVLLTDELAAVDIDLGQLNPQNFDYSNRIEYSLLETQQSLAELDFRNKKSGYLPKLSLNARYGYIGVGESLSDVLNVRAGSNNTTDRNWFDFGYFGAQLQVPIFDGFRKRYQLQQAKITLDNTKLGFETLRQSIDLDLKQASTELTNALDVLESQQENLELANEIARVAKIKFQEGVGTNLEVVTAETDLREAQTNYYAAMYDALIAKVNLEKATGTLLTK</sequence>
<keyword evidence="3" id="KW-0813">Transport</keyword>
<dbReference type="AlphaFoldDB" id="A0A399S2B4"/>
<evidence type="ECO:0000313" key="10">
    <source>
        <dbReference type="EMBL" id="RIJ37411.1"/>
    </source>
</evidence>
<organism evidence="10 11">
    <name type="scientific">Pontibacter oryzae</name>
    <dbReference type="NCBI Taxonomy" id="2304593"/>
    <lineage>
        <taxon>Bacteria</taxon>
        <taxon>Pseudomonadati</taxon>
        <taxon>Bacteroidota</taxon>
        <taxon>Cytophagia</taxon>
        <taxon>Cytophagales</taxon>
        <taxon>Hymenobacteraceae</taxon>
        <taxon>Pontibacter</taxon>
    </lineage>
</organism>
<comment type="caution">
    <text evidence="10">The sequence shown here is derived from an EMBL/GenBank/DDBJ whole genome shotgun (WGS) entry which is preliminary data.</text>
</comment>
<protein>
    <submittedName>
        <fullName evidence="10">TolC family protein</fullName>
    </submittedName>
</protein>
<dbReference type="Proteomes" id="UP000266005">
    <property type="component" value="Unassembled WGS sequence"/>
</dbReference>
<dbReference type="GO" id="GO:0009279">
    <property type="term" value="C:cell outer membrane"/>
    <property type="evidence" value="ECO:0007669"/>
    <property type="project" value="UniProtKB-SubCell"/>
</dbReference>
<accession>A0A399S2B4</accession>
<evidence type="ECO:0000256" key="5">
    <source>
        <dbReference type="ARBA" id="ARBA00022692"/>
    </source>
</evidence>
<evidence type="ECO:0000256" key="8">
    <source>
        <dbReference type="SAM" id="Coils"/>
    </source>
</evidence>
<keyword evidence="6" id="KW-0472">Membrane</keyword>
<proteinExistence type="inferred from homology"/>
<evidence type="ECO:0000256" key="6">
    <source>
        <dbReference type="ARBA" id="ARBA00023136"/>
    </source>
</evidence>
<keyword evidence="9" id="KW-0732">Signal</keyword>
<feature type="signal peptide" evidence="9">
    <location>
        <begin position="1"/>
        <end position="22"/>
    </location>
</feature>
<keyword evidence="7" id="KW-0998">Cell outer membrane</keyword>
<dbReference type="GO" id="GO:1990281">
    <property type="term" value="C:efflux pump complex"/>
    <property type="evidence" value="ECO:0007669"/>
    <property type="project" value="TreeGrafter"/>
</dbReference>
<evidence type="ECO:0000256" key="9">
    <source>
        <dbReference type="SAM" id="SignalP"/>
    </source>
</evidence>
<feature type="chain" id="PRO_5017472564" evidence="9">
    <location>
        <begin position="23"/>
        <end position="491"/>
    </location>
</feature>
<keyword evidence="5" id="KW-0812">Transmembrane</keyword>
<dbReference type="InterPro" id="IPR051906">
    <property type="entry name" value="TolC-like"/>
</dbReference>
<dbReference type="Gene3D" id="1.20.1600.10">
    <property type="entry name" value="Outer membrane efflux proteins (OEP)"/>
    <property type="match status" value="1"/>
</dbReference>
<keyword evidence="11" id="KW-1185">Reference proteome</keyword>
<comment type="subcellular location">
    <subcellularLocation>
        <location evidence="1">Cell outer membrane</location>
    </subcellularLocation>
</comment>
<name>A0A399S2B4_9BACT</name>
<dbReference type="PANTHER" id="PTHR30026">
    <property type="entry name" value="OUTER MEMBRANE PROTEIN TOLC"/>
    <property type="match status" value="1"/>
</dbReference>
<dbReference type="InterPro" id="IPR003423">
    <property type="entry name" value="OMP_efflux"/>
</dbReference>
<dbReference type="PANTHER" id="PTHR30026:SF20">
    <property type="entry name" value="OUTER MEMBRANE PROTEIN TOLC"/>
    <property type="match status" value="1"/>
</dbReference>
<dbReference type="OrthoDB" id="367883at2"/>
<dbReference type="SUPFAM" id="SSF56954">
    <property type="entry name" value="Outer membrane efflux proteins (OEP)"/>
    <property type="match status" value="1"/>
</dbReference>
<gene>
    <name evidence="10" type="ORF">D1627_09785</name>
</gene>
<keyword evidence="8" id="KW-0175">Coiled coil</keyword>
<evidence type="ECO:0000256" key="3">
    <source>
        <dbReference type="ARBA" id="ARBA00022448"/>
    </source>
</evidence>
<dbReference type="GO" id="GO:0015288">
    <property type="term" value="F:porin activity"/>
    <property type="evidence" value="ECO:0007669"/>
    <property type="project" value="TreeGrafter"/>
</dbReference>
<evidence type="ECO:0000313" key="11">
    <source>
        <dbReference type="Proteomes" id="UP000266005"/>
    </source>
</evidence>